<dbReference type="PRINTS" id="PR00080">
    <property type="entry name" value="SDRFAMILY"/>
</dbReference>
<evidence type="ECO:0000256" key="1">
    <source>
        <dbReference type="ARBA" id="ARBA00006484"/>
    </source>
</evidence>
<protein>
    <submittedName>
        <fullName evidence="4">SDR family oxidoreductase</fullName>
    </submittedName>
</protein>
<reference evidence="4 5" key="1">
    <citation type="submission" date="2020-02" db="EMBL/GenBank/DDBJ databases">
        <authorList>
            <person name="Li X.-J."/>
            <person name="Feng X.-M."/>
        </authorList>
    </citation>
    <scope>NUCLEOTIDE SEQUENCE [LARGE SCALE GENOMIC DNA]</scope>
    <source>
        <strain evidence="4 5">CGMCC 4.7225</strain>
    </source>
</reference>
<dbReference type="InterPro" id="IPR002347">
    <property type="entry name" value="SDR_fam"/>
</dbReference>
<comment type="similarity">
    <text evidence="1 2">Belongs to the short-chain dehydrogenases/reductases (SDR) family.</text>
</comment>
<feature type="region of interest" description="Disordered" evidence="3">
    <location>
        <begin position="148"/>
        <end position="180"/>
    </location>
</feature>
<evidence type="ECO:0000313" key="4">
    <source>
        <dbReference type="EMBL" id="NED98545.1"/>
    </source>
</evidence>
<gene>
    <name evidence="4" type="ORF">G1H11_24935</name>
</gene>
<dbReference type="AlphaFoldDB" id="A0A6N9YU99"/>
<evidence type="ECO:0000256" key="3">
    <source>
        <dbReference type="SAM" id="MobiDB-lite"/>
    </source>
</evidence>
<dbReference type="GO" id="GO:0016616">
    <property type="term" value="F:oxidoreductase activity, acting on the CH-OH group of donors, NAD or NADP as acceptor"/>
    <property type="evidence" value="ECO:0007669"/>
    <property type="project" value="TreeGrafter"/>
</dbReference>
<dbReference type="Pfam" id="PF13561">
    <property type="entry name" value="adh_short_C2"/>
    <property type="match status" value="1"/>
</dbReference>
<dbReference type="PRINTS" id="PR00081">
    <property type="entry name" value="GDHRDH"/>
</dbReference>
<evidence type="ECO:0000313" key="5">
    <source>
        <dbReference type="Proteomes" id="UP000469185"/>
    </source>
</evidence>
<dbReference type="PANTHER" id="PTHR42760">
    <property type="entry name" value="SHORT-CHAIN DEHYDROGENASES/REDUCTASES FAMILY MEMBER"/>
    <property type="match status" value="1"/>
</dbReference>
<proteinExistence type="inferred from homology"/>
<dbReference type="Proteomes" id="UP000469185">
    <property type="component" value="Unassembled WGS sequence"/>
</dbReference>
<dbReference type="CDD" id="cd05233">
    <property type="entry name" value="SDR_c"/>
    <property type="match status" value="1"/>
</dbReference>
<sequence>GDRAVVVECDIRSAQDRDRLIDTAAEHGQLFALVNNAGIARMRPLLDETVQDWRDTLETNLEAAFFLAQRAVEHMRPHGEGRIVNIASMHGIVGLNNQGLGNRAPETTPGDRGPVRESAYAASKGALIQMTRDLAAAVGRWGITVNAISPGNVPRPDDHQNPPTTTNPDTPRPPQLGDKMPPEVAQALAMQTPLQRLGTVDEIAGPVSFLLSRDATYITGANLVVDGGFTSW</sequence>
<dbReference type="Gene3D" id="3.40.50.720">
    <property type="entry name" value="NAD(P)-binding Rossmann-like Domain"/>
    <property type="match status" value="1"/>
</dbReference>
<keyword evidence="5" id="KW-1185">Reference proteome</keyword>
<dbReference type="InterPro" id="IPR036291">
    <property type="entry name" value="NAD(P)-bd_dom_sf"/>
</dbReference>
<feature type="non-terminal residue" evidence="4">
    <location>
        <position position="1"/>
    </location>
</feature>
<dbReference type="Pfam" id="PF00106">
    <property type="entry name" value="adh_short"/>
    <property type="match status" value="1"/>
</dbReference>
<dbReference type="EMBL" id="JAAGOB010000032">
    <property type="protein sequence ID" value="NED98545.1"/>
    <property type="molecule type" value="Genomic_DNA"/>
</dbReference>
<comment type="caution">
    <text evidence="4">The sequence shown here is derived from an EMBL/GenBank/DDBJ whole genome shotgun (WGS) entry which is preliminary data.</text>
</comment>
<organism evidence="4 5">
    <name type="scientific">Phytoactinopolyspora alkaliphila</name>
    <dbReference type="NCBI Taxonomy" id="1783498"/>
    <lineage>
        <taxon>Bacteria</taxon>
        <taxon>Bacillati</taxon>
        <taxon>Actinomycetota</taxon>
        <taxon>Actinomycetes</taxon>
        <taxon>Jiangellales</taxon>
        <taxon>Jiangellaceae</taxon>
        <taxon>Phytoactinopolyspora</taxon>
    </lineage>
</organism>
<dbReference type="SUPFAM" id="SSF51735">
    <property type="entry name" value="NAD(P)-binding Rossmann-fold domains"/>
    <property type="match status" value="1"/>
</dbReference>
<name>A0A6N9YU99_9ACTN</name>
<dbReference type="RefSeq" id="WP_163821423.1">
    <property type="nucleotide sequence ID" value="NZ_JAAGOB010000032.1"/>
</dbReference>
<evidence type="ECO:0000256" key="2">
    <source>
        <dbReference type="RuleBase" id="RU000363"/>
    </source>
</evidence>
<accession>A0A6N9YU99</accession>